<dbReference type="InterPro" id="IPR029016">
    <property type="entry name" value="GAF-like_dom_sf"/>
</dbReference>
<dbReference type="PROSITE" id="PS51077">
    <property type="entry name" value="HTH_ICLR"/>
    <property type="match status" value="1"/>
</dbReference>
<reference evidence="9 10" key="2">
    <citation type="submission" date="2019-07" db="EMBL/GenBank/DDBJ databases">
        <authorList>
            <person name="Huang Y."/>
        </authorList>
    </citation>
    <scope>NUCLEOTIDE SEQUENCE [LARGE SCALE GENOMIC DNA]</scope>
    <source>
        <strain evidence="9 10">HY188</strain>
    </source>
</reference>
<keyword evidence="10" id="KW-1185">Reference proteome</keyword>
<reference evidence="9 10" key="1">
    <citation type="submission" date="2019-07" db="EMBL/GenBank/DDBJ databases">
        <title>Tomitella cavernea sp. nov., an actinomycete isolated from soil.</title>
        <authorList>
            <person name="Cheng J."/>
        </authorList>
    </citation>
    <scope>NUCLEOTIDE SEQUENCE [LARGE SCALE GENOMIC DNA]</scope>
    <source>
        <strain evidence="9 10">HY188</strain>
    </source>
</reference>
<dbReference type="Pfam" id="PF09339">
    <property type="entry name" value="HTH_IclR"/>
    <property type="match status" value="1"/>
</dbReference>
<dbReference type="GO" id="GO:0045893">
    <property type="term" value="P:positive regulation of DNA-templated transcription"/>
    <property type="evidence" value="ECO:0007669"/>
    <property type="project" value="InterPro"/>
</dbReference>
<comment type="function">
    <text evidence="5">May be an activator protein for the gylABX operon.</text>
</comment>
<dbReference type="RefSeq" id="WP_143910744.1">
    <property type="nucleotide sequence ID" value="NZ_CP041765.1"/>
</dbReference>
<dbReference type="Proteomes" id="UP000317344">
    <property type="component" value="Chromosome"/>
</dbReference>
<dbReference type="SUPFAM" id="SSF46785">
    <property type="entry name" value="Winged helix' DNA-binding domain"/>
    <property type="match status" value="1"/>
</dbReference>
<evidence type="ECO:0000259" key="8">
    <source>
        <dbReference type="PROSITE" id="PS51078"/>
    </source>
</evidence>
<dbReference type="GO" id="GO:0006071">
    <property type="term" value="P:glycerol metabolic process"/>
    <property type="evidence" value="ECO:0007669"/>
    <property type="project" value="UniProtKB-KW"/>
</dbReference>
<keyword evidence="4" id="KW-0804">Transcription</keyword>
<dbReference type="InterPro" id="IPR036390">
    <property type="entry name" value="WH_DNA-bd_sf"/>
</dbReference>
<evidence type="ECO:0000313" key="10">
    <source>
        <dbReference type="Proteomes" id="UP000317344"/>
    </source>
</evidence>
<dbReference type="PANTHER" id="PTHR30136:SF34">
    <property type="entry name" value="TRANSCRIPTIONAL REGULATOR"/>
    <property type="match status" value="1"/>
</dbReference>
<evidence type="ECO:0000256" key="6">
    <source>
        <dbReference type="ARBA" id="ARBA00070406"/>
    </source>
</evidence>
<evidence type="ECO:0000256" key="2">
    <source>
        <dbReference type="ARBA" id="ARBA00023015"/>
    </source>
</evidence>
<evidence type="ECO:0000256" key="5">
    <source>
        <dbReference type="ARBA" id="ARBA00058938"/>
    </source>
</evidence>
<dbReference type="SMART" id="SM00346">
    <property type="entry name" value="HTH_ICLR"/>
    <property type="match status" value="1"/>
</dbReference>
<dbReference type="InterPro" id="IPR012794">
    <property type="entry name" value="PcaR_PcaU"/>
</dbReference>
<dbReference type="Gene3D" id="3.30.450.40">
    <property type="match status" value="1"/>
</dbReference>
<feature type="domain" description="IclR-ED" evidence="8">
    <location>
        <begin position="70"/>
        <end position="254"/>
    </location>
</feature>
<dbReference type="GO" id="GO:0046278">
    <property type="term" value="P:3,4-dihydroxybenzoate metabolic process"/>
    <property type="evidence" value="ECO:0007669"/>
    <property type="project" value="InterPro"/>
</dbReference>
<dbReference type="KEGG" id="toy:FO059_12960"/>
<protein>
    <recommendedName>
        <fullName evidence="6">Glycerol operon regulatory protein</fullName>
    </recommendedName>
</protein>
<dbReference type="Gene3D" id="1.10.10.10">
    <property type="entry name" value="Winged helix-like DNA-binding domain superfamily/Winged helix DNA-binding domain"/>
    <property type="match status" value="1"/>
</dbReference>
<dbReference type="PANTHER" id="PTHR30136">
    <property type="entry name" value="HELIX-TURN-HELIX TRANSCRIPTIONAL REGULATOR, ICLR FAMILY"/>
    <property type="match status" value="1"/>
</dbReference>
<dbReference type="OrthoDB" id="60629at2"/>
<dbReference type="InterPro" id="IPR005471">
    <property type="entry name" value="Tscrpt_reg_IclR_N"/>
</dbReference>
<evidence type="ECO:0000256" key="3">
    <source>
        <dbReference type="ARBA" id="ARBA00023125"/>
    </source>
</evidence>
<organism evidence="9 10">
    <name type="scientific">Tomitella fengzijianii</name>
    <dbReference type="NCBI Taxonomy" id="2597660"/>
    <lineage>
        <taxon>Bacteria</taxon>
        <taxon>Bacillati</taxon>
        <taxon>Actinomycetota</taxon>
        <taxon>Actinomycetes</taxon>
        <taxon>Mycobacteriales</taxon>
        <taxon>Tomitella</taxon>
    </lineage>
</organism>
<dbReference type="InterPro" id="IPR050707">
    <property type="entry name" value="HTH_MetabolicPath_Reg"/>
</dbReference>
<dbReference type="Pfam" id="PF01614">
    <property type="entry name" value="IclR_C"/>
    <property type="match status" value="1"/>
</dbReference>
<dbReference type="GO" id="GO:0045892">
    <property type="term" value="P:negative regulation of DNA-templated transcription"/>
    <property type="evidence" value="ECO:0007669"/>
    <property type="project" value="TreeGrafter"/>
</dbReference>
<dbReference type="AlphaFoldDB" id="A0A516X8F0"/>
<dbReference type="EMBL" id="CP041765">
    <property type="protein sequence ID" value="QDQ99340.1"/>
    <property type="molecule type" value="Genomic_DNA"/>
</dbReference>
<sequence length="258" mass="27380">MRTPPPDRVQSLARGLAVIRCFDADSPSRTLSDVARATGLTRATARRFLLTLTDLGYVRSDAGTFSLTPLVLELGYSYLSGLRLPDLAQPHLRDLAERVGESTSVSVLDSADVVYVAREQVSRIMAVSITIGTRFPAHVTSMGRVLLAGLPPAELDAVIAAASFERLTDTTVAGADQLRRVLDRVRNDGYCVVDQELEPGLRSIAAPVRSADGTVAAAVNVSTPAGRYDVSELTGRILPLLTATAAAIEADLRRAGPG</sequence>
<proteinExistence type="predicted"/>
<accession>A0A516X8F0</accession>
<dbReference type="InterPro" id="IPR014757">
    <property type="entry name" value="Tscrpt_reg_IclR_C"/>
</dbReference>
<name>A0A516X8F0_9ACTN</name>
<dbReference type="InterPro" id="IPR036388">
    <property type="entry name" value="WH-like_DNA-bd_sf"/>
</dbReference>
<evidence type="ECO:0000256" key="4">
    <source>
        <dbReference type="ARBA" id="ARBA00023163"/>
    </source>
</evidence>
<dbReference type="PROSITE" id="PS51078">
    <property type="entry name" value="ICLR_ED"/>
    <property type="match status" value="1"/>
</dbReference>
<dbReference type="NCBIfam" id="TIGR02431">
    <property type="entry name" value="pcaR_pcaU"/>
    <property type="match status" value="1"/>
</dbReference>
<evidence type="ECO:0000259" key="7">
    <source>
        <dbReference type="PROSITE" id="PS51077"/>
    </source>
</evidence>
<evidence type="ECO:0000313" key="9">
    <source>
        <dbReference type="EMBL" id="QDQ99340.1"/>
    </source>
</evidence>
<feature type="domain" description="HTH iclR-type" evidence="7">
    <location>
        <begin position="9"/>
        <end position="69"/>
    </location>
</feature>
<gene>
    <name evidence="9" type="ORF">FO059_12960</name>
</gene>
<evidence type="ECO:0000256" key="1">
    <source>
        <dbReference type="ARBA" id="ARBA00022798"/>
    </source>
</evidence>
<dbReference type="FunFam" id="1.10.10.10:FF:000056">
    <property type="entry name" value="IclR family transcriptional regulator"/>
    <property type="match status" value="1"/>
</dbReference>
<keyword evidence="2" id="KW-0805">Transcription regulation</keyword>
<keyword evidence="1" id="KW-0319">Glycerol metabolism</keyword>
<keyword evidence="3" id="KW-0238">DNA-binding</keyword>
<dbReference type="GO" id="GO:0003700">
    <property type="term" value="F:DNA-binding transcription factor activity"/>
    <property type="evidence" value="ECO:0007669"/>
    <property type="project" value="TreeGrafter"/>
</dbReference>
<dbReference type="GO" id="GO:0003677">
    <property type="term" value="F:DNA binding"/>
    <property type="evidence" value="ECO:0007669"/>
    <property type="project" value="UniProtKB-KW"/>
</dbReference>
<dbReference type="SUPFAM" id="SSF55781">
    <property type="entry name" value="GAF domain-like"/>
    <property type="match status" value="1"/>
</dbReference>